<feature type="repeat" description="WD" evidence="7">
    <location>
        <begin position="198"/>
        <end position="247"/>
    </location>
</feature>
<evidence type="ECO:0000256" key="2">
    <source>
        <dbReference type="ARBA" id="ARBA00022490"/>
    </source>
</evidence>
<evidence type="ECO:0000256" key="4">
    <source>
        <dbReference type="ARBA" id="ARBA00022694"/>
    </source>
</evidence>
<dbReference type="SMART" id="SM00320">
    <property type="entry name" value="WD40"/>
    <property type="match status" value="9"/>
</dbReference>
<dbReference type="InterPro" id="IPR015943">
    <property type="entry name" value="WD40/YVTN_repeat-like_dom_sf"/>
</dbReference>
<name>A0A6A6Q285_9PEZI</name>
<dbReference type="Gene3D" id="2.130.10.10">
    <property type="entry name" value="YVTN repeat-like/Quinoprotein amine dehydrogenase"/>
    <property type="match status" value="3"/>
</dbReference>
<protein>
    <submittedName>
        <fullName evidence="8">WD40-repeat-containing domain protein</fullName>
    </submittedName>
</protein>
<dbReference type="InterPro" id="IPR036322">
    <property type="entry name" value="WD40_repeat_dom_sf"/>
</dbReference>
<gene>
    <name evidence="8" type="ORF">BDY17DRAFT_321297</name>
</gene>
<proteinExistence type="inferred from homology"/>
<evidence type="ECO:0000313" key="9">
    <source>
        <dbReference type="Proteomes" id="UP000799767"/>
    </source>
</evidence>
<dbReference type="Proteomes" id="UP000799767">
    <property type="component" value="Unassembled WGS sequence"/>
</dbReference>
<keyword evidence="5" id="KW-0677">Repeat</keyword>
<sequence>MQHERQHVPVTALALVGDDWIFSGQGPYLYIYGSDGTTHRKIRVFEGQAIHGIALSADDLASAALIWGGSLSRSLSIDIQDGRIEASLGPVQNVQDWILDAAFAPSSHSLIGLVTAHNALATISITRPAHAKSPTPRPSLQQRVPGSNCILYSAHILWLSPSHCLVASGTAFGDIIVWSAYLEHDSEVPLRSHTHFTFAAHEGSVFGVRLSSQLKIPGFGCERVLASCSDDRTVRIWDVSSLPMESSAAGETPRDTGFGAKISEDALAPRCLAKAMGHISRIWHVRYAAGKHRDETMRILSFGEDASVIVWALQAREQLCSLNQLRSIKAHSGKNIWAVAVHDSRGLLATGAADGAIALYESPGKSLDIHEIAPPLSLESKGSDAYRTYGFVGPSTVLATTDRGGVVQFHLSGDQPLHPIEISSPLASLRGYSIMSNVSAFGFIGGSDGAIHAFDRGTAQLVGLAQVGSKVAGLFACRPRSDLLNLLATTVNATEARILRLDGPDPFRSPSRTTMLQLPESFVVTSFAYYEDESLRYAVLGSRGGAIAVYCPSVDGSNQLDCSITISEAHNAESVTSLRLVQQKRTPGHAARHFLFSTGRDGTFAVRELRHSNAAVEVITLHQLALPFGPNIEGLKMHADDSRVWTWGFQSKHFVVYDVMAQREIMRVECGGAHRQWAFEPDFDANGGRFVWTKAGRLFHAQQAALPFRLLNEGGHGREIKAVAVSSASAEIGSVIATGAEDTDIKLFRYEKSGGFHCLQTLRKHNTGVQHLAWHGNYLLSSGGFEEFFVWRVSAGVPYLGIGVACESAHPRSGASDLRIMGFCVDEDTRDGNRGLRITMAYSDSTLKVWAYESEQRTWTLISAGDYLTSCLTQVMATTDHRFITAATDGYLTTWRHQQQQQQSLDWLSRHNVHQSAIHTIAHLELADGTSLFVTGGDDNAIAITRCTPGESSDDTGMATLLIPRAHAAAVTGVAIISIRPNGGECQQVQLVSAGIDQRIKVWEVEVDAVGAMRVKKVADVFTAVADVSGLEVWRGEEDGVSGVLVSGVGIDLWRMPSASA</sequence>
<evidence type="ECO:0000256" key="5">
    <source>
        <dbReference type="ARBA" id="ARBA00022737"/>
    </source>
</evidence>
<evidence type="ECO:0000256" key="6">
    <source>
        <dbReference type="ARBA" id="ARBA00038255"/>
    </source>
</evidence>
<accession>A0A6A6Q285</accession>
<dbReference type="Pfam" id="PF00400">
    <property type="entry name" value="WD40"/>
    <property type="match status" value="2"/>
</dbReference>
<keyword evidence="9" id="KW-1185">Reference proteome</keyword>
<dbReference type="PANTHER" id="PTHR14344">
    <property type="entry name" value="WD REPEAT PROTEIN"/>
    <property type="match status" value="1"/>
</dbReference>
<dbReference type="InterPro" id="IPR051973">
    <property type="entry name" value="tRNA_Anticodon_Mtase-Reg"/>
</dbReference>
<dbReference type="PROSITE" id="PS00678">
    <property type="entry name" value="WD_REPEATS_1"/>
    <property type="match status" value="1"/>
</dbReference>
<dbReference type="RefSeq" id="XP_033593079.1">
    <property type="nucleotide sequence ID" value="XM_033736598.1"/>
</dbReference>
<evidence type="ECO:0000256" key="3">
    <source>
        <dbReference type="ARBA" id="ARBA00022574"/>
    </source>
</evidence>
<comment type="subcellular location">
    <subcellularLocation>
        <location evidence="1">Cytoplasm</location>
    </subcellularLocation>
</comment>
<dbReference type="PROSITE" id="PS50082">
    <property type="entry name" value="WD_REPEATS_2"/>
    <property type="match status" value="1"/>
</dbReference>
<dbReference type="InterPro" id="IPR001680">
    <property type="entry name" value="WD40_rpt"/>
</dbReference>
<organism evidence="8 9">
    <name type="scientific">Neohortaea acidophila</name>
    <dbReference type="NCBI Taxonomy" id="245834"/>
    <lineage>
        <taxon>Eukaryota</taxon>
        <taxon>Fungi</taxon>
        <taxon>Dikarya</taxon>
        <taxon>Ascomycota</taxon>
        <taxon>Pezizomycotina</taxon>
        <taxon>Dothideomycetes</taxon>
        <taxon>Dothideomycetidae</taxon>
        <taxon>Mycosphaerellales</taxon>
        <taxon>Teratosphaeriaceae</taxon>
        <taxon>Neohortaea</taxon>
    </lineage>
</organism>
<comment type="similarity">
    <text evidence="6">Belongs to the WD repeat WDR6 family.</text>
</comment>
<dbReference type="SUPFAM" id="SSF50978">
    <property type="entry name" value="WD40 repeat-like"/>
    <property type="match status" value="2"/>
</dbReference>
<keyword evidence="2" id="KW-0963">Cytoplasm</keyword>
<evidence type="ECO:0000313" key="8">
    <source>
        <dbReference type="EMBL" id="KAF2486510.1"/>
    </source>
</evidence>
<dbReference type="GeneID" id="54477600"/>
<dbReference type="EMBL" id="MU001632">
    <property type="protein sequence ID" value="KAF2486510.1"/>
    <property type="molecule type" value="Genomic_DNA"/>
</dbReference>
<dbReference type="AlphaFoldDB" id="A0A6A6Q285"/>
<keyword evidence="4" id="KW-0819">tRNA processing</keyword>
<evidence type="ECO:0000256" key="1">
    <source>
        <dbReference type="ARBA" id="ARBA00004496"/>
    </source>
</evidence>
<dbReference type="OrthoDB" id="5594999at2759"/>
<dbReference type="InterPro" id="IPR019775">
    <property type="entry name" value="WD40_repeat_CS"/>
</dbReference>
<evidence type="ECO:0000256" key="7">
    <source>
        <dbReference type="PROSITE-ProRule" id="PRU00221"/>
    </source>
</evidence>
<reference evidence="8" key="1">
    <citation type="journal article" date="2020" name="Stud. Mycol.">
        <title>101 Dothideomycetes genomes: a test case for predicting lifestyles and emergence of pathogens.</title>
        <authorList>
            <person name="Haridas S."/>
            <person name="Albert R."/>
            <person name="Binder M."/>
            <person name="Bloem J."/>
            <person name="Labutti K."/>
            <person name="Salamov A."/>
            <person name="Andreopoulos B."/>
            <person name="Baker S."/>
            <person name="Barry K."/>
            <person name="Bills G."/>
            <person name="Bluhm B."/>
            <person name="Cannon C."/>
            <person name="Castanera R."/>
            <person name="Culley D."/>
            <person name="Daum C."/>
            <person name="Ezra D."/>
            <person name="Gonzalez J."/>
            <person name="Henrissat B."/>
            <person name="Kuo A."/>
            <person name="Liang C."/>
            <person name="Lipzen A."/>
            <person name="Lutzoni F."/>
            <person name="Magnuson J."/>
            <person name="Mondo S."/>
            <person name="Nolan M."/>
            <person name="Ohm R."/>
            <person name="Pangilinan J."/>
            <person name="Park H.-J."/>
            <person name="Ramirez L."/>
            <person name="Alfaro M."/>
            <person name="Sun H."/>
            <person name="Tritt A."/>
            <person name="Yoshinaga Y."/>
            <person name="Zwiers L.-H."/>
            <person name="Turgeon B."/>
            <person name="Goodwin S."/>
            <person name="Spatafora J."/>
            <person name="Crous P."/>
            <person name="Grigoriev I."/>
        </authorList>
    </citation>
    <scope>NUCLEOTIDE SEQUENCE</scope>
    <source>
        <strain evidence="8">CBS 113389</strain>
    </source>
</reference>
<dbReference type="GO" id="GO:0030488">
    <property type="term" value="P:tRNA methylation"/>
    <property type="evidence" value="ECO:0007669"/>
    <property type="project" value="TreeGrafter"/>
</dbReference>
<keyword evidence="3 7" id="KW-0853">WD repeat</keyword>
<dbReference type="GO" id="GO:0005737">
    <property type="term" value="C:cytoplasm"/>
    <property type="evidence" value="ECO:0007669"/>
    <property type="project" value="UniProtKB-SubCell"/>
</dbReference>
<dbReference type="PANTHER" id="PTHR14344:SF3">
    <property type="entry name" value="WD REPEAT-CONTAINING PROTEIN 6"/>
    <property type="match status" value="1"/>
</dbReference>